<keyword evidence="3" id="KW-0720">Serine protease</keyword>
<evidence type="ECO:0000313" key="7">
    <source>
        <dbReference type="EMBL" id="MED6241352.1"/>
    </source>
</evidence>
<reference evidence="7 8" key="1">
    <citation type="submission" date="2021-07" db="EMBL/GenBank/DDBJ databases">
        <authorList>
            <person name="Palmer J.M."/>
        </authorList>
    </citation>
    <scope>NUCLEOTIDE SEQUENCE [LARGE SCALE GENOMIC DNA]</scope>
    <source>
        <strain evidence="7 8">AT_MEX2019</strain>
        <tissue evidence="7">Muscle</tissue>
    </source>
</reference>
<dbReference type="InterPro" id="IPR008979">
    <property type="entry name" value="Galactose-bd-like_sf"/>
</dbReference>
<evidence type="ECO:0000256" key="4">
    <source>
        <dbReference type="ARBA" id="ARBA00023157"/>
    </source>
</evidence>
<feature type="compositionally biased region" description="Polar residues" evidence="5">
    <location>
        <begin position="212"/>
        <end position="238"/>
    </location>
</feature>
<proteinExistence type="predicted"/>
<evidence type="ECO:0000259" key="6">
    <source>
        <dbReference type="PROSITE" id="PS51829"/>
    </source>
</evidence>
<keyword evidence="8" id="KW-1185">Reference proteome</keyword>
<dbReference type="EMBL" id="JAHUTI010029740">
    <property type="protein sequence ID" value="MED6241352.1"/>
    <property type="molecule type" value="Genomic_DNA"/>
</dbReference>
<dbReference type="PROSITE" id="PS51829">
    <property type="entry name" value="P_HOMO_B"/>
    <property type="match status" value="1"/>
</dbReference>
<dbReference type="SUPFAM" id="SSF49785">
    <property type="entry name" value="Galactose-binding domain-like"/>
    <property type="match status" value="1"/>
</dbReference>
<sequence length="280" mass="30531">MVQQAALLRSAAPQRKCMQNVSFNPARFFSAGGQVSINIESDVCQGTANEVNTLEHVQVRVSITTPCRGDLSISLESPGGTVSLLLDTRPNDGSAAGLKNWTLMTVHCWGEQPRGLWTLKSMETPGRPPPGLLQPSQRRAEESPRGTTQQPQCGCPRELLRQAHRPRRQLSTPEHNQPWIQRPETESPGTNTPEGQSVPGPRRWSPSFWGGNRQTAPAPAQTNAGTTRIQTTPGQTLTPHSDPSPQRPPSPSGEGTTNKRGVYLVQMSPPTRAIPRRTPQ</sequence>
<comment type="caution">
    <text evidence="7">The sequence shown here is derived from an EMBL/GenBank/DDBJ whole genome shotgun (WGS) entry which is preliminary data.</text>
</comment>
<dbReference type="PANTHER" id="PTHR42884">
    <property type="entry name" value="PROPROTEIN CONVERTASE SUBTILISIN/KEXIN-RELATED"/>
    <property type="match status" value="1"/>
</dbReference>
<keyword evidence="1" id="KW-0645">Protease</keyword>
<accession>A0ABU7AT21</accession>
<feature type="compositionally biased region" description="Polar residues" evidence="5">
    <location>
        <begin position="169"/>
        <end position="179"/>
    </location>
</feature>
<dbReference type="Gene3D" id="2.60.120.260">
    <property type="entry name" value="Galactose-binding domain-like"/>
    <property type="match status" value="1"/>
</dbReference>
<name>A0ABU7AT21_9TELE</name>
<feature type="domain" description="P/Homo B" evidence="6">
    <location>
        <begin position="11"/>
        <end position="150"/>
    </location>
</feature>
<gene>
    <name evidence="7" type="ORF">ATANTOWER_010755</name>
</gene>
<keyword evidence="2" id="KW-0378">Hydrolase</keyword>
<dbReference type="Pfam" id="PF01483">
    <property type="entry name" value="P_proprotein"/>
    <property type="match status" value="1"/>
</dbReference>
<feature type="region of interest" description="Disordered" evidence="5">
    <location>
        <begin position="119"/>
        <end position="280"/>
    </location>
</feature>
<dbReference type="PANTHER" id="PTHR42884:SF23">
    <property type="entry name" value="FURIN-LIKE PROTEASE 2"/>
    <property type="match status" value="1"/>
</dbReference>
<evidence type="ECO:0000256" key="1">
    <source>
        <dbReference type="ARBA" id="ARBA00022670"/>
    </source>
</evidence>
<organism evidence="7 8">
    <name type="scientific">Ataeniobius toweri</name>
    <dbReference type="NCBI Taxonomy" id="208326"/>
    <lineage>
        <taxon>Eukaryota</taxon>
        <taxon>Metazoa</taxon>
        <taxon>Chordata</taxon>
        <taxon>Craniata</taxon>
        <taxon>Vertebrata</taxon>
        <taxon>Euteleostomi</taxon>
        <taxon>Actinopterygii</taxon>
        <taxon>Neopterygii</taxon>
        <taxon>Teleostei</taxon>
        <taxon>Neoteleostei</taxon>
        <taxon>Acanthomorphata</taxon>
        <taxon>Ovalentaria</taxon>
        <taxon>Atherinomorphae</taxon>
        <taxon>Cyprinodontiformes</taxon>
        <taxon>Goodeidae</taxon>
        <taxon>Ataeniobius</taxon>
    </lineage>
</organism>
<keyword evidence="4" id="KW-1015">Disulfide bond</keyword>
<evidence type="ECO:0000256" key="2">
    <source>
        <dbReference type="ARBA" id="ARBA00022801"/>
    </source>
</evidence>
<evidence type="ECO:0000256" key="3">
    <source>
        <dbReference type="ARBA" id="ARBA00022825"/>
    </source>
</evidence>
<dbReference type="Proteomes" id="UP001345963">
    <property type="component" value="Unassembled WGS sequence"/>
</dbReference>
<protein>
    <recommendedName>
        <fullName evidence="6">P/Homo B domain-containing protein</fullName>
    </recommendedName>
</protein>
<evidence type="ECO:0000256" key="5">
    <source>
        <dbReference type="SAM" id="MobiDB-lite"/>
    </source>
</evidence>
<dbReference type="InterPro" id="IPR002884">
    <property type="entry name" value="P_dom"/>
</dbReference>
<evidence type="ECO:0000313" key="8">
    <source>
        <dbReference type="Proteomes" id="UP001345963"/>
    </source>
</evidence>